<keyword evidence="4 7" id="KW-0472">Membrane</keyword>
<reference evidence="11" key="1">
    <citation type="submission" date="2012-12" db="EMBL/GenBank/DDBJ databases">
        <authorList>
            <person name="Hellsten U."/>
            <person name="Grimwood J."/>
            <person name="Chapman J.A."/>
            <person name="Shapiro H."/>
            <person name="Aerts A."/>
            <person name="Otillar R.P."/>
            <person name="Terry A.Y."/>
            <person name="Boore J.L."/>
            <person name="Simakov O."/>
            <person name="Marletaz F."/>
            <person name="Cho S.-J."/>
            <person name="Edsinger-Gonzales E."/>
            <person name="Havlak P."/>
            <person name="Kuo D.-H."/>
            <person name="Larsson T."/>
            <person name="Lv J."/>
            <person name="Arendt D."/>
            <person name="Savage R."/>
            <person name="Osoegawa K."/>
            <person name="de Jong P."/>
            <person name="Lindberg D.R."/>
            <person name="Seaver E.C."/>
            <person name="Weisblat D.A."/>
            <person name="Putnam N.H."/>
            <person name="Grigoriev I.V."/>
            <person name="Rokhsar D.S."/>
        </authorList>
    </citation>
    <scope>NUCLEOTIDE SEQUENCE</scope>
</reference>
<dbReference type="PROSITE" id="PS51870">
    <property type="entry name" value="APP_E2"/>
    <property type="match status" value="1"/>
</dbReference>
<feature type="compositionally biased region" description="Acidic residues" evidence="6">
    <location>
        <begin position="464"/>
        <end position="486"/>
    </location>
</feature>
<reference evidence="9 11" key="2">
    <citation type="journal article" date="2013" name="Nature">
        <title>Insights into bilaterian evolution from three spiralian genomes.</title>
        <authorList>
            <person name="Simakov O."/>
            <person name="Marletaz F."/>
            <person name="Cho S.J."/>
            <person name="Edsinger-Gonzales E."/>
            <person name="Havlak P."/>
            <person name="Hellsten U."/>
            <person name="Kuo D.H."/>
            <person name="Larsson T."/>
            <person name="Lv J."/>
            <person name="Arendt D."/>
            <person name="Savage R."/>
            <person name="Osoegawa K."/>
            <person name="de Jong P."/>
            <person name="Grimwood J."/>
            <person name="Chapman J.A."/>
            <person name="Shapiro H."/>
            <person name="Aerts A."/>
            <person name="Otillar R.P."/>
            <person name="Terry A.Y."/>
            <person name="Boore J.L."/>
            <person name="Grigoriev I.V."/>
            <person name="Lindberg D.R."/>
            <person name="Seaver E.C."/>
            <person name="Weisblat D.A."/>
            <person name="Putnam N.H."/>
            <person name="Rokhsar D.S."/>
        </authorList>
    </citation>
    <scope>NUCLEOTIDE SEQUENCE</scope>
</reference>
<dbReference type="InterPro" id="IPR011993">
    <property type="entry name" value="PH-like_dom_sf"/>
</dbReference>
<dbReference type="OrthoDB" id="6147836at2759"/>
<dbReference type="CTD" id="20199267"/>
<feature type="compositionally biased region" description="Basic and acidic residues" evidence="6">
    <location>
        <begin position="194"/>
        <end position="203"/>
    </location>
</feature>
<dbReference type="EMBL" id="AMQM01000876">
    <property type="status" value="NOT_ANNOTATED_CDS"/>
    <property type="molecule type" value="Genomic_DNA"/>
</dbReference>
<evidence type="ECO:0000256" key="7">
    <source>
        <dbReference type="SAM" id="Phobius"/>
    </source>
</evidence>
<keyword evidence="3 7" id="KW-1133">Transmembrane helix</keyword>
<dbReference type="Gene3D" id="2.30.29.30">
    <property type="entry name" value="Pleckstrin-homology domain (PH domain)/Phosphotyrosine-binding domain (PTB)"/>
    <property type="match status" value="1"/>
</dbReference>
<feature type="compositionally biased region" description="Acidic residues" evidence="6">
    <location>
        <begin position="204"/>
        <end position="233"/>
    </location>
</feature>
<evidence type="ECO:0000256" key="5">
    <source>
        <dbReference type="PROSITE-ProRule" id="PRU01218"/>
    </source>
</evidence>
<reference evidence="10" key="3">
    <citation type="submission" date="2015-06" db="UniProtKB">
        <authorList>
            <consortium name="EnsemblMetazoa"/>
        </authorList>
    </citation>
    <scope>IDENTIFICATION</scope>
</reference>
<sequence>MGLFVLISKDTSLQLMEEWNAARRRADSLESKSKKDGKKMKEVITNRYQRLYEAEEIENEQERKLLKDTHRIRVQALLNQQKQGVYSKLLQAINDPKPKRKDIAKTLQHYIKLLHKERLQTLNGYKQQVKDDPSLTKQAAIQASVSLVSQNNQLHEAVALLDKVSNSVSKAFLSVDVKEIRKISVENMNGNINKEKLADKKGDDEDDDDDDDDNDDDDDQSEEDDDEEDDEDFESNKRDDDDDDEDEEEDDYDEAENDDDDDEEEDDVKDDGDDDNDDDSLSDDDDDEGDVKDDDDNDDDDSLSDDDDDDSKLSNRDITDEESNEDDENPSKDKKSKDDDEEDDDDDKMMMMSDEPRRRDNEESDSSDSEDSKSKDKSFDSDDSDSENGFKKVDLDEGPATNPPFSADPLKQKPVDQVVTTTTTTTTTGPTTRWAAASDINQILDDIVSDSVMHNDEGKSAASDDADDDDSVDGDDDDDDDDGEDASIEREYNQGLGADYLKKDTIGVEQGSGYNPNFGAAIPLGVAVGTLTVAIVIVVGVLIMRRRGNGFYSNNGRMEGERAENDALNVSPEEQHVASMQVNGYENPTYKYFERYQQPAKA</sequence>
<dbReference type="InParanoid" id="T1ERR7"/>
<proteinExistence type="inferred from homology"/>
<dbReference type="GeneID" id="20199267"/>
<dbReference type="InterPro" id="IPR024329">
    <property type="entry name" value="Amyloid_glyco_E2_domain"/>
</dbReference>
<accession>T1ERR7</accession>
<dbReference type="InterPro" id="IPR019543">
    <property type="entry name" value="APP_amyloid_C"/>
</dbReference>
<dbReference type="PROSITE" id="PS00320">
    <property type="entry name" value="APP_INTRA"/>
    <property type="match status" value="1"/>
</dbReference>
<feature type="domain" description="E2" evidence="8">
    <location>
        <begin position="1"/>
        <end position="178"/>
    </location>
</feature>
<dbReference type="Pfam" id="PF10515">
    <property type="entry name" value="APP_amyloid"/>
    <property type="match status" value="1"/>
</dbReference>
<dbReference type="PANTHER" id="PTHR23103">
    <property type="entry name" value="ALZHEIMER'S DISEASE BETA-AMYLOID RELATED"/>
    <property type="match status" value="1"/>
</dbReference>
<dbReference type="eggNOG" id="KOG3540">
    <property type="taxonomic scope" value="Eukaryota"/>
</dbReference>
<comment type="subcellular location">
    <subcellularLocation>
        <location evidence="1">Membrane</location>
        <topology evidence="1">Single-pass type I membrane protein</topology>
    </subcellularLocation>
</comment>
<feature type="compositionally biased region" description="Basic and acidic residues" evidence="6">
    <location>
        <begin position="370"/>
        <end position="380"/>
    </location>
</feature>
<dbReference type="EMBL" id="KB096742">
    <property type="protein sequence ID" value="ESO02402.1"/>
    <property type="molecule type" value="Genomic_DNA"/>
</dbReference>
<organism evidence="10 11">
    <name type="scientific">Helobdella robusta</name>
    <name type="common">Californian leech</name>
    <dbReference type="NCBI Taxonomy" id="6412"/>
    <lineage>
        <taxon>Eukaryota</taxon>
        <taxon>Metazoa</taxon>
        <taxon>Spiralia</taxon>
        <taxon>Lophotrochozoa</taxon>
        <taxon>Annelida</taxon>
        <taxon>Clitellata</taxon>
        <taxon>Hirudinea</taxon>
        <taxon>Rhynchobdellida</taxon>
        <taxon>Glossiphoniidae</taxon>
        <taxon>Helobdella</taxon>
    </lineage>
</organism>
<feature type="region of interest" description="Disordered" evidence="6">
    <location>
        <begin position="455"/>
        <end position="494"/>
    </location>
</feature>
<dbReference type="InterPro" id="IPR036176">
    <property type="entry name" value="E2_sf"/>
</dbReference>
<comment type="similarity">
    <text evidence="5">Belongs to the APP family.</text>
</comment>
<evidence type="ECO:0000256" key="4">
    <source>
        <dbReference type="ARBA" id="ARBA00023136"/>
    </source>
</evidence>
<name>T1ERR7_HELRO</name>
<evidence type="ECO:0000259" key="8">
    <source>
        <dbReference type="PROSITE" id="PS51870"/>
    </source>
</evidence>
<evidence type="ECO:0000256" key="2">
    <source>
        <dbReference type="ARBA" id="ARBA00022692"/>
    </source>
</evidence>
<dbReference type="HOGENOM" id="CLU_453636_0_0_1"/>
<feature type="transmembrane region" description="Helical" evidence="7">
    <location>
        <begin position="520"/>
        <end position="543"/>
    </location>
</feature>
<dbReference type="AlphaFoldDB" id="T1ERR7"/>
<keyword evidence="2 7" id="KW-0812">Transmembrane</keyword>
<feature type="compositionally biased region" description="Acidic residues" evidence="6">
    <location>
        <begin position="240"/>
        <end position="310"/>
    </location>
</feature>
<evidence type="ECO:0000313" key="9">
    <source>
        <dbReference type="EMBL" id="ESO02402.1"/>
    </source>
</evidence>
<evidence type="ECO:0000256" key="6">
    <source>
        <dbReference type="SAM" id="MobiDB-lite"/>
    </source>
</evidence>
<feature type="compositionally biased region" description="Low complexity" evidence="6">
    <location>
        <begin position="420"/>
        <end position="432"/>
    </location>
</feature>
<dbReference type="InterPro" id="IPR008155">
    <property type="entry name" value="Amyloid_glyco"/>
</dbReference>
<feature type="compositionally biased region" description="Acidic residues" evidence="6">
    <location>
        <begin position="319"/>
        <end position="328"/>
    </location>
</feature>
<dbReference type="RefSeq" id="XP_009019810.1">
    <property type="nucleotide sequence ID" value="XM_009021562.1"/>
</dbReference>
<evidence type="ECO:0000256" key="1">
    <source>
        <dbReference type="ARBA" id="ARBA00004479"/>
    </source>
</evidence>
<dbReference type="PANTHER" id="PTHR23103:SF15">
    <property type="entry name" value="AMYLOID-BETA-LIKE PROTEIN"/>
    <property type="match status" value="1"/>
</dbReference>
<dbReference type="OMA" id="PRERFHN"/>
<evidence type="ECO:0000313" key="11">
    <source>
        <dbReference type="Proteomes" id="UP000015101"/>
    </source>
</evidence>
<dbReference type="Gene3D" id="1.20.120.770">
    <property type="entry name" value="Amyloid precursor protein, E2 domain"/>
    <property type="match status" value="1"/>
</dbReference>
<dbReference type="Proteomes" id="UP000015101">
    <property type="component" value="Unassembled WGS sequence"/>
</dbReference>
<dbReference type="GO" id="GO:0008201">
    <property type="term" value="F:heparin binding"/>
    <property type="evidence" value="ECO:0007669"/>
    <property type="project" value="UniProtKB-UniRule"/>
</dbReference>
<feature type="region of interest" description="Disordered" evidence="6">
    <location>
        <begin position="194"/>
        <end position="433"/>
    </location>
</feature>
<feature type="compositionally biased region" description="Basic and acidic residues" evidence="6">
    <location>
        <begin position="329"/>
        <end position="338"/>
    </location>
</feature>
<protein>
    <recommendedName>
        <fullName evidence="8">E2 domain-containing protein</fullName>
    </recommendedName>
</protein>
<gene>
    <name evidence="10" type="primary">20199267</name>
    <name evidence="9" type="ORF">HELRODRAFT_161669</name>
</gene>
<dbReference type="Pfam" id="PF12925">
    <property type="entry name" value="APP_E2"/>
    <property type="match status" value="1"/>
</dbReference>
<dbReference type="InterPro" id="IPR019745">
    <property type="entry name" value="Amyloid_glyco_intracell_CS"/>
</dbReference>
<evidence type="ECO:0000313" key="10">
    <source>
        <dbReference type="EnsemblMetazoa" id="HelroP161669"/>
    </source>
</evidence>
<keyword evidence="11" id="KW-1185">Reference proteome</keyword>
<dbReference type="SUPFAM" id="SSF109843">
    <property type="entry name" value="CAPPD, an extracellular domain of amyloid beta A4 protein"/>
    <property type="match status" value="1"/>
</dbReference>
<dbReference type="EnsemblMetazoa" id="HelroT161669">
    <property type="protein sequence ID" value="HelroP161669"/>
    <property type="gene ID" value="HelroG161669"/>
</dbReference>
<dbReference type="GO" id="GO:0016020">
    <property type="term" value="C:membrane"/>
    <property type="evidence" value="ECO:0007669"/>
    <property type="project" value="UniProtKB-SubCell"/>
</dbReference>
<evidence type="ECO:0000256" key="3">
    <source>
        <dbReference type="ARBA" id="ARBA00022989"/>
    </source>
</evidence>
<dbReference type="KEGG" id="hro:HELRODRAFT_161669"/>